<reference evidence="1 2" key="1">
    <citation type="journal article" date="2016" name="Nat. Commun.">
        <title>Ectomycorrhizal ecology is imprinted in the genome of the dominant symbiotic fungus Cenococcum geophilum.</title>
        <authorList>
            <consortium name="DOE Joint Genome Institute"/>
            <person name="Peter M."/>
            <person name="Kohler A."/>
            <person name="Ohm R.A."/>
            <person name="Kuo A."/>
            <person name="Krutzmann J."/>
            <person name="Morin E."/>
            <person name="Arend M."/>
            <person name="Barry K.W."/>
            <person name="Binder M."/>
            <person name="Choi C."/>
            <person name="Clum A."/>
            <person name="Copeland A."/>
            <person name="Grisel N."/>
            <person name="Haridas S."/>
            <person name="Kipfer T."/>
            <person name="LaButti K."/>
            <person name="Lindquist E."/>
            <person name="Lipzen A."/>
            <person name="Maire R."/>
            <person name="Meier B."/>
            <person name="Mihaltcheva S."/>
            <person name="Molinier V."/>
            <person name="Murat C."/>
            <person name="Poggeler S."/>
            <person name="Quandt C.A."/>
            <person name="Sperisen C."/>
            <person name="Tritt A."/>
            <person name="Tisserant E."/>
            <person name="Crous P.W."/>
            <person name="Henrissat B."/>
            <person name="Nehls U."/>
            <person name="Egli S."/>
            <person name="Spatafora J.W."/>
            <person name="Grigoriev I.V."/>
            <person name="Martin F.M."/>
        </authorList>
    </citation>
    <scope>NUCLEOTIDE SEQUENCE [LARGE SCALE GENOMIC DNA]</scope>
    <source>
        <strain evidence="1 2">1.58</strain>
    </source>
</reference>
<dbReference type="Proteomes" id="UP000250078">
    <property type="component" value="Unassembled WGS sequence"/>
</dbReference>
<proteinExistence type="predicted"/>
<evidence type="ECO:0000313" key="1">
    <source>
        <dbReference type="EMBL" id="OCK87010.1"/>
    </source>
</evidence>
<gene>
    <name evidence="1" type="ORF">K441DRAFT_682947</name>
</gene>
<accession>A0ACC8ELC4</accession>
<evidence type="ECO:0000313" key="2">
    <source>
        <dbReference type="Proteomes" id="UP000250078"/>
    </source>
</evidence>
<protein>
    <submittedName>
        <fullName evidence="1">Uncharacterized protein</fullName>
    </submittedName>
</protein>
<keyword evidence="2" id="KW-1185">Reference proteome</keyword>
<name>A0ACC8ELC4_9PEZI</name>
<organism evidence="1 2">
    <name type="scientific">Cenococcum geophilum 1.58</name>
    <dbReference type="NCBI Taxonomy" id="794803"/>
    <lineage>
        <taxon>Eukaryota</taxon>
        <taxon>Fungi</taxon>
        <taxon>Dikarya</taxon>
        <taxon>Ascomycota</taxon>
        <taxon>Pezizomycotina</taxon>
        <taxon>Dothideomycetes</taxon>
        <taxon>Pleosporomycetidae</taxon>
        <taxon>Gloniales</taxon>
        <taxon>Gloniaceae</taxon>
        <taxon>Cenococcum</taxon>
    </lineage>
</organism>
<sequence>MGIDGNSPRVRAEEGFKHPVLEENWNGTTRSELHALGSTIYKIITSKRPHYELQDWMVNWIQERNYPDVADDHVEGWMVQLWLQDGIYPDVSEVKLGDIISKCWRDQFNSAEEVAQSIQSEIGSRQQAAGSGQQATA</sequence>
<dbReference type="EMBL" id="KV748276">
    <property type="protein sequence ID" value="OCK87010.1"/>
    <property type="molecule type" value="Genomic_DNA"/>
</dbReference>